<proteinExistence type="predicted"/>
<dbReference type="GO" id="GO:0003700">
    <property type="term" value="F:DNA-binding transcription factor activity"/>
    <property type="evidence" value="ECO:0007669"/>
    <property type="project" value="InterPro"/>
</dbReference>
<dbReference type="GO" id="GO:0003677">
    <property type="term" value="F:DNA binding"/>
    <property type="evidence" value="ECO:0007669"/>
    <property type="project" value="UniProtKB-KW"/>
</dbReference>
<dbReference type="GO" id="GO:0006950">
    <property type="term" value="P:response to stress"/>
    <property type="evidence" value="ECO:0007669"/>
    <property type="project" value="TreeGrafter"/>
</dbReference>
<dbReference type="InterPro" id="IPR036390">
    <property type="entry name" value="WH_DNA-bd_sf"/>
</dbReference>
<feature type="compositionally biased region" description="Basic and acidic residues" evidence="1">
    <location>
        <begin position="202"/>
        <end position="212"/>
    </location>
</feature>
<dbReference type="AlphaFoldDB" id="A0A853DDU9"/>
<evidence type="ECO:0000313" key="4">
    <source>
        <dbReference type="Proteomes" id="UP000571817"/>
    </source>
</evidence>
<keyword evidence="3" id="KW-0238">DNA-binding</keyword>
<reference evidence="3 4" key="1">
    <citation type="submission" date="2020-07" db="EMBL/GenBank/DDBJ databases">
        <title>Sequencing the genomes of 1000 actinobacteria strains.</title>
        <authorList>
            <person name="Klenk H.-P."/>
        </authorList>
    </citation>
    <scope>NUCLEOTIDE SEQUENCE [LARGE SCALE GENOMIC DNA]</scope>
    <source>
        <strain evidence="3 4">DSM 29531</strain>
    </source>
</reference>
<dbReference type="SUPFAM" id="SSF46785">
    <property type="entry name" value="Winged helix' DNA-binding domain"/>
    <property type="match status" value="1"/>
</dbReference>
<dbReference type="SMART" id="SM00347">
    <property type="entry name" value="HTH_MARR"/>
    <property type="match status" value="1"/>
</dbReference>
<dbReference type="InterPro" id="IPR039422">
    <property type="entry name" value="MarR/SlyA-like"/>
</dbReference>
<dbReference type="PROSITE" id="PS50995">
    <property type="entry name" value="HTH_MARR_2"/>
    <property type="match status" value="1"/>
</dbReference>
<dbReference type="PANTHER" id="PTHR33164:SF43">
    <property type="entry name" value="HTH-TYPE TRANSCRIPTIONAL REPRESSOR YETL"/>
    <property type="match status" value="1"/>
</dbReference>
<name>A0A853DDU9_9MICO</name>
<accession>A0A853DDU9</accession>
<organism evidence="3 4">
    <name type="scientific">Allobranchiibius huperziae</name>
    <dbReference type="NCBI Taxonomy" id="1874116"/>
    <lineage>
        <taxon>Bacteria</taxon>
        <taxon>Bacillati</taxon>
        <taxon>Actinomycetota</taxon>
        <taxon>Actinomycetes</taxon>
        <taxon>Micrococcales</taxon>
        <taxon>Dermacoccaceae</taxon>
        <taxon>Allobranchiibius</taxon>
    </lineage>
</organism>
<evidence type="ECO:0000259" key="2">
    <source>
        <dbReference type="PROSITE" id="PS50995"/>
    </source>
</evidence>
<protein>
    <submittedName>
        <fullName evidence="3">DNA-binding MarR family transcriptional regulator</fullName>
    </submittedName>
</protein>
<dbReference type="Proteomes" id="UP000571817">
    <property type="component" value="Unassembled WGS sequence"/>
</dbReference>
<dbReference type="InterPro" id="IPR036388">
    <property type="entry name" value="WH-like_DNA-bd_sf"/>
</dbReference>
<comment type="caution">
    <text evidence="3">The sequence shown here is derived from an EMBL/GenBank/DDBJ whole genome shotgun (WGS) entry which is preliminary data.</text>
</comment>
<feature type="domain" description="HTH marR-type" evidence="2">
    <location>
        <begin position="51"/>
        <end position="186"/>
    </location>
</feature>
<dbReference type="Gene3D" id="1.10.10.10">
    <property type="entry name" value="Winged helix-like DNA-binding domain superfamily/Winged helix DNA-binding domain"/>
    <property type="match status" value="1"/>
</dbReference>
<sequence length="212" mass="23466">MILLDRRVRGHVGAVYSTALIRIQEEHRMASTQSRDTRIATDSEALIGSDDVTLAGLLMETANGLGLRMDEGLRRTSDLPVSTFEVLVRLLRSPGACIRSGDLVRELAITTGGVTRLLDRLEQQGLVERSREGTDRRAVYAKLTPAGRRTVLHALPGHIDDLVSMFSALAPLQRQQLEAALRVLRDVVNERDPDARRRKARHAAERSSEKAS</sequence>
<dbReference type="RefSeq" id="WP_179482411.1">
    <property type="nucleotide sequence ID" value="NZ_JACCFW010000001.1"/>
</dbReference>
<dbReference type="Pfam" id="PF12802">
    <property type="entry name" value="MarR_2"/>
    <property type="match status" value="1"/>
</dbReference>
<keyword evidence="4" id="KW-1185">Reference proteome</keyword>
<gene>
    <name evidence="3" type="ORF">HNR15_002565</name>
</gene>
<dbReference type="PANTHER" id="PTHR33164">
    <property type="entry name" value="TRANSCRIPTIONAL REGULATOR, MARR FAMILY"/>
    <property type="match status" value="1"/>
</dbReference>
<feature type="region of interest" description="Disordered" evidence="1">
    <location>
        <begin position="192"/>
        <end position="212"/>
    </location>
</feature>
<dbReference type="PRINTS" id="PR00598">
    <property type="entry name" value="HTHMARR"/>
</dbReference>
<dbReference type="EMBL" id="JACCFW010000001">
    <property type="protein sequence ID" value="NYJ75602.1"/>
    <property type="molecule type" value="Genomic_DNA"/>
</dbReference>
<evidence type="ECO:0000313" key="3">
    <source>
        <dbReference type="EMBL" id="NYJ75602.1"/>
    </source>
</evidence>
<dbReference type="InterPro" id="IPR000835">
    <property type="entry name" value="HTH_MarR-typ"/>
</dbReference>
<evidence type="ECO:0000256" key="1">
    <source>
        <dbReference type="SAM" id="MobiDB-lite"/>
    </source>
</evidence>